<feature type="domain" description="Aminotransferase class I/classII large" evidence="10">
    <location>
        <begin position="43"/>
        <end position="364"/>
    </location>
</feature>
<comment type="catalytic activity">
    <reaction evidence="8 9">
        <text>L-histidinol phosphate + 2-oxoglutarate = 3-(imidazol-4-yl)-2-oxopropyl phosphate + L-glutamate</text>
        <dbReference type="Rhea" id="RHEA:23744"/>
        <dbReference type="ChEBI" id="CHEBI:16810"/>
        <dbReference type="ChEBI" id="CHEBI:29985"/>
        <dbReference type="ChEBI" id="CHEBI:57766"/>
        <dbReference type="ChEBI" id="CHEBI:57980"/>
        <dbReference type="EC" id="2.6.1.9"/>
    </reaction>
</comment>
<dbReference type="SUPFAM" id="SSF53383">
    <property type="entry name" value="PLP-dependent transferases"/>
    <property type="match status" value="1"/>
</dbReference>
<dbReference type="InterPro" id="IPR015424">
    <property type="entry name" value="PyrdxlP-dep_Trfase"/>
</dbReference>
<comment type="cofactor">
    <cofactor evidence="1 9">
        <name>pyridoxal 5'-phosphate</name>
        <dbReference type="ChEBI" id="CHEBI:597326"/>
    </cofactor>
</comment>
<comment type="pathway">
    <text evidence="2 9">Amino-acid biosynthesis; L-histidine biosynthesis; L-histidine from 5-phospho-alpha-D-ribose 1-diphosphate: step 7/9.</text>
</comment>
<dbReference type="Gene3D" id="3.40.640.10">
    <property type="entry name" value="Type I PLP-dependent aspartate aminotransferase-like (Major domain)"/>
    <property type="match status" value="1"/>
</dbReference>
<keyword evidence="9" id="KW-0028">Amino-acid biosynthesis</keyword>
<dbReference type="InterPro" id="IPR001917">
    <property type="entry name" value="Aminotrans_II_pyridoxalP_BS"/>
</dbReference>
<dbReference type="InterPro" id="IPR004839">
    <property type="entry name" value="Aminotransferase_I/II_large"/>
</dbReference>
<comment type="similarity">
    <text evidence="3 9">Belongs to the class-II pyridoxal-phosphate-dependent aminotransferase family. Histidinol-phosphate aminotransferase subfamily.</text>
</comment>
<dbReference type="PROSITE" id="PS00599">
    <property type="entry name" value="AA_TRANSFER_CLASS_2"/>
    <property type="match status" value="1"/>
</dbReference>
<keyword evidence="5 9" id="KW-0032">Aminotransferase</keyword>
<evidence type="ECO:0000256" key="4">
    <source>
        <dbReference type="ARBA" id="ARBA00011738"/>
    </source>
</evidence>
<comment type="subunit">
    <text evidence="4 9">Homodimer.</text>
</comment>
<dbReference type="HAMAP" id="MF_01023">
    <property type="entry name" value="HisC_aminotrans_2"/>
    <property type="match status" value="1"/>
</dbReference>
<dbReference type="PANTHER" id="PTHR43643:SF3">
    <property type="entry name" value="HISTIDINOL-PHOSPHATE AMINOTRANSFERASE"/>
    <property type="match status" value="1"/>
</dbReference>
<organism evidence="11 12">
    <name type="scientific">Aliiruegeria haliotis</name>
    <dbReference type="NCBI Taxonomy" id="1280846"/>
    <lineage>
        <taxon>Bacteria</taxon>
        <taxon>Pseudomonadati</taxon>
        <taxon>Pseudomonadota</taxon>
        <taxon>Alphaproteobacteria</taxon>
        <taxon>Rhodobacterales</taxon>
        <taxon>Roseobacteraceae</taxon>
        <taxon>Aliiruegeria</taxon>
    </lineage>
</organism>
<keyword evidence="6 9" id="KW-0808">Transferase</keyword>
<dbReference type="InterPro" id="IPR005861">
    <property type="entry name" value="HisP_aminotrans"/>
</dbReference>
<evidence type="ECO:0000256" key="8">
    <source>
        <dbReference type="ARBA" id="ARBA00047481"/>
    </source>
</evidence>
<evidence type="ECO:0000313" key="12">
    <source>
        <dbReference type="Proteomes" id="UP000239480"/>
    </source>
</evidence>
<dbReference type="GO" id="GO:0000105">
    <property type="term" value="P:L-histidine biosynthetic process"/>
    <property type="evidence" value="ECO:0007669"/>
    <property type="project" value="UniProtKB-UniRule"/>
</dbReference>
<dbReference type="InterPro" id="IPR050106">
    <property type="entry name" value="HistidinolP_aminotransfase"/>
</dbReference>
<dbReference type="GO" id="GO:0030170">
    <property type="term" value="F:pyridoxal phosphate binding"/>
    <property type="evidence" value="ECO:0007669"/>
    <property type="project" value="InterPro"/>
</dbReference>
<evidence type="ECO:0000256" key="9">
    <source>
        <dbReference type="HAMAP-Rule" id="MF_01023"/>
    </source>
</evidence>
<dbReference type="Pfam" id="PF00155">
    <property type="entry name" value="Aminotran_1_2"/>
    <property type="match status" value="1"/>
</dbReference>
<dbReference type="InterPro" id="IPR015422">
    <property type="entry name" value="PyrdxlP-dep_Trfase_small"/>
</dbReference>
<dbReference type="GO" id="GO:0004400">
    <property type="term" value="F:histidinol-phosphate transaminase activity"/>
    <property type="evidence" value="ECO:0007669"/>
    <property type="project" value="UniProtKB-UniRule"/>
</dbReference>
<evidence type="ECO:0000256" key="7">
    <source>
        <dbReference type="ARBA" id="ARBA00022898"/>
    </source>
</evidence>
<comment type="caution">
    <text evidence="11">The sequence shown here is derived from an EMBL/GenBank/DDBJ whole genome shotgun (WGS) entry which is preliminary data.</text>
</comment>
<evidence type="ECO:0000256" key="3">
    <source>
        <dbReference type="ARBA" id="ARBA00007970"/>
    </source>
</evidence>
<dbReference type="UniPathway" id="UPA00031">
    <property type="reaction ID" value="UER00012"/>
</dbReference>
<dbReference type="Proteomes" id="UP000239480">
    <property type="component" value="Unassembled WGS sequence"/>
</dbReference>
<sequence length="371" mass="39935">MAMGNAPGPFPARESSAMSRFWSPFVETLAPYTPGEQPRGRRFIKLNTNENPYGPSPAALEAMRAEIGDTMRLYPDPMATDLRAAIADAHDLDPGQVFVGNGSDEVLGHAFNAFFRDKGPVRFPDVTYSFYPTWCGLHGIPFATVALDEAFRWRADAFDGPCGGIVLANPNAPTGIAAPLSAVEAVLSAHPDTVVIVDEAYVDFGGESAVGLVPRYDNLLVVQTFSKSRSLAGLRVGFALGQPELIEALVRVKDSFNSYPLGRAALAGAQAAFEDRAWFEETCGRVIVDRDQIAETLQGLGFTVLPSCANFIFASHATVPAEEILSGLRERGILVRHFPQERTRNWLRVSIGTATECDALAEALSSVVATG</sequence>
<dbReference type="PANTHER" id="PTHR43643">
    <property type="entry name" value="HISTIDINOL-PHOSPHATE AMINOTRANSFERASE 2"/>
    <property type="match status" value="1"/>
</dbReference>
<dbReference type="Gene3D" id="3.90.1150.10">
    <property type="entry name" value="Aspartate Aminotransferase, domain 1"/>
    <property type="match status" value="1"/>
</dbReference>
<name>A0A2T0RUV8_9RHOB</name>
<evidence type="ECO:0000259" key="10">
    <source>
        <dbReference type="Pfam" id="PF00155"/>
    </source>
</evidence>
<evidence type="ECO:0000256" key="6">
    <source>
        <dbReference type="ARBA" id="ARBA00022679"/>
    </source>
</evidence>
<feature type="modified residue" description="N6-(pyridoxal phosphate)lysine" evidence="9">
    <location>
        <position position="227"/>
    </location>
</feature>
<accession>A0A2T0RUV8</accession>
<keyword evidence="9" id="KW-0368">Histidine biosynthesis</keyword>
<dbReference type="EC" id="2.6.1.9" evidence="9"/>
<dbReference type="EMBL" id="PVTD01000002">
    <property type="protein sequence ID" value="PRY24940.1"/>
    <property type="molecule type" value="Genomic_DNA"/>
</dbReference>
<keyword evidence="12" id="KW-1185">Reference proteome</keyword>
<protein>
    <recommendedName>
        <fullName evidence="9">Histidinol-phosphate aminotransferase</fullName>
        <ecNumber evidence="9">2.6.1.9</ecNumber>
    </recommendedName>
    <alternativeName>
        <fullName evidence="9">Imidazole acetol-phosphate transaminase</fullName>
    </alternativeName>
</protein>
<proteinExistence type="inferred from homology"/>
<evidence type="ECO:0000256" key="1">
    <source>
        <dbReference type="ARBA" id="ARBA00001933"/>
    </source>
</evidence>
<keyword evidence="7 9" id="KW-0663">Pyridoxal phosphate</keyword>
<dbReference type="InterPro" id="IPR015421">
    <property type="entry name" value="PyrdxlP-dep_Trfase_major"/>
</dbReference>
<evidence type="ECO:0000256" key="5">
    <source>
        <dbReference type="ARBA" id="ARBA00022576"/>
    </source>
</evidence>
<evidence type="ECO:0000256" key="2">
    <source>
        <dbReference type="ARBA" id="ARBA00005011"/>
    </source>
</evidence>
<gene>
    <name evidence="9" type="primary">hisC</name>
    <name evidence="11" type="ORF">CLV78_102113</name>
</gene>
<dbReference type="AlphaFoldDB" id="A0A2T0RUV8"/>
<reference evidence="11 12" key="1">
    <citation type="submission" date="2018-03" db="EMBL/GenBank/DDBJ databases">
        <title>Genomic Encyclopedia of Archaeal and Bacterial Type Strains, Phase II (KMG-II): from individual species to whole genera.</title>
        <authorList>
            <person name="Goeker M."/>
        </authorList>
    </citation>
    <scope>NUCLEOTIDE SEQUENCE [LARGE SCALE GENOMIC DNA]</scope>
    <source>
        <strain evidence="11 12">DSM 29328</strain>
    </source>
</reference>
<evidence type="ECO:0000313" key="11">
    <source>
        <dbReference type="EMBL" id="PRY24940.1"/>
    </source>
</evidence>
<dbReference type="CDD" id="cd00609">
    <property type="entry name" value="AAT_like"/>
    <property type="match status" value="1"/>
</dbReference>